<proteinExistence type="predicted"/>
<dbReference type="EMBL" id="JACEEZ010026358">
    <property type="protein sequence ID" value="KAG0693201.1"/>
    <property type="molecule type" value="Genomic_DNA"/>
</dbReference>
<dbReference type="AlphaFoldDB" id="A0A8J8WDA9"/>
<name>A0A8J8WDA9_CHIOP</name>
<gene>
    <name evidence="2" type="ORF">GWK47_027588</name>
</gene>
<evidence type="ECO:0000256" key="1">
    <source>
        <dbReference type="SAM" id="MobiDB-lite"/>
    </source>
</evidence>
<evidence type="ECO:0000313" key="3">
    <source>
        <dbReference type="Proteomes" id="UP000770661"/>
    </source>
</evidence>
<comment type="caution">
    <text evidence="2">The sequence shown here is derived from an EMBL/GenBank/DDBJ whole genome shotgun (WGS) entry which is preliminary data.</text>
</comment>
<evidence type="ECO:0000313" key="2">
    <source>
        <dbReference type="EMBL" id="KAG0693201.1"/>
    </source>
</evidence>
<protein>
    <submittedName>
        <fullName evidence="2">Uncharacterized protein</fullName>
    </submittedName>
</protein>
<sequence>MCLGKITGVLKQGDYFRSHTVSMMFFIFNKDNKIPLPSENRRTGGGQFGLVMKEIYEEVKASCPLRPSNLAVGQPSTSLFGGCFLEKAPDLEVFGVCVGEALLHRSSTGSGCPRNQQATHRSGAQNKTRVSPASNSTPRMEMISEGEVIALKPYVGAGRLAMSCLREISRAWVLSEARLTCHRLLQVTMLSNARVYAAHRVLPVTSVAGEGKGAVIS</sequence>
<accession>A0A8J8WDA9</accession>
<feature type="region of interest" description="Disordered" evidence="1">
    <location>
        <begin position="107"/>
        <end position="138"/>
    </location>
</feature>
<keyword evidence="3" id="KW-1185">Reference proteome</keyword>
<reference evidence="2" key="1">
    <citation type="submission" date="2020-07" db="EMBL/GenBank/DDBJ databases">
        <title>The High-quality genome of the commercially important snow crab, Chionoecetes opilio.</title>
        <authorList>
            <person name="Jeong J.-H."/>
            <person name="Ryu S."/>
        </authorList>
    </citation>
    <scope>NUCLEOTIDE SEQUENCE</scope>
    <source>
        <strain evidence="2">MADBK_172401_WGS</strain>
        <tissue evidence="2">Digestive gland</tissue>
    </source>
</reference>
<dbReference type="Proteomes" id="UP000770661">
    <property type="component" value="Unassembled WGS sequence"/>
</dbReference>
<organism evidence="2 3">
    <name type="scientific">Chionoecetes opilio</name>
    <name type="common">Atlantic snow crab</name>
    <name type="synonym">Cancer opilio</name>
    <dbReference type="NCBI Taxonomy" id="41210"/>
    <lineage>
        <taxon>Eukaryota</taxon>
        <taxon>Metazoa</taxon>
        <taxon>Ecdysozoa</taxon>
        <taxon>Arthropoda</taxon>
        <taxon>Crustacea</taxon>
        <taxon>Multicrustacea</taxon>
        <taxon>Malacostraca</taxon>
        <taxon>Eumalacostraca</taxon>
        <taxon>Eucarida</taxon>
        <taxon>Decapoda</taxon>
        <taxon>Pleocyemata</taxon>
        <taxon>Brachyura</taxon>
        <taxon>Eubrachyura</taxon>
        <taxon>Majoidea</taxon>
        <taxon>Majidae</taxon>
        <taxon>Chionoecetes</taxon>
    </lineage>
</organism>